<protein>
    <submittedName>
        <fullName evidence="1">Phage tail protein</fullName>
    </submittedName>
</protein>
<name>A0A1Y1CG04_9BACT</name>
<keyword evidence="2" id="KW-1185">Reference proteome</keyword>
<evidence type="ECO:0000313" key="2">
    <source>
        <dbReference type="Proteomes" id="UP000218267"/>
    </source>
</evidence>
<reference evidence="2" key="2">
    <citation type="journal article" date="2020" name="Antonie Van Leeuwenhoek">
        <title>Labilibaculum antarcticum sp. nov., a novel facultative anaerobic, psychrotorelant bacterium isolated from marine sediment of Antarctica.</title>
        <authorList>
            <person name="Watanabe M."/>
            <person name="Kojima H."/>
            <person name="Fukui M."/>
        </authorList>
    </citation>
    <scope>NUCLEOTIDE SEQUENCE [LARGE SCALE GENOMIC DNA]</scope>
    <source>
        <strain evidence="2">SPP2</strain>
    </source>
</reference>
<dbReference type="AlphaFoldDB" id="A0A1Y1CG04"/>
<dbReference type="RefSeq" id="WP_231706057.1">
    <property type="nucleotide sequence ID" value="NZ_AP018042.1"/>
</dbReference>
<sequence length="170" mass="19520">MMTNNWFECKVKYVKIDEVSGKERKVSETYLVDAVSFTEAEARIHKELEQMIGGEFNVTNISKSNVTELYPNENGDRWFKAKVSFVDVDEASGKEKKATQYMLTQANNVKQAYEFLEESLSTMIVPYEIPAISESALMDVFPYFSDDVNEEIPEHLKPVVEMEANSDDFE</sequence>
<evidence type="ECO:0000313" key="1">
    <source>
        <dbReference type="EMBL" id="BAX79265.1"/>
    </source>
</evidence>
<gene>
    <name evidence="1" type="ORF">ALGA_0876</name>
</gene>
<proteinExistence type="predicted"/>
<organism evidence="1 2">
    <name type="scientific">Labilibaculum antarcticum</name>
    <dbReference type="NCBI Taxonomy" id="1717717"/>
    <lineage>
        <taxon>Bacteria</taxon>
        <taxon>Pseudomonadati</taxon>
        <taxon>Bacteroidota</taxon>
        <taxon>Bacteroidia</taxon>
        <taxon>Marinilabiliales</taxon>
        <taxon>Marinifilaceae</taxon>
        <taxon>Labilibaculum</taxon>
    </lineage>
</organism>
<dbReference type="EMBL" id="AP018042">
    <property type="protein sequence ID" value="BAX79265.1"/>
    <property type="molecule type" value="Genomic_DNA"/>
</dbReference>
<dbReference type="Proteomes" id="UP000218267">
    <property type="component" value="Chromosome"/>
</dbReference>
<accession>A0A1Y1CG04</accession>
<dbReference type="InterPro" id="IPR027848">
    <property type="entry name" value="DUF4494"/>
</dbReference>
<dbReference type="Pfam" id="PF14902">
    <property type="entry name" value="DUF4494"/>
    <property type="match status" value="1"/>
</dbReference>
<dbReference type="KEGG" id="mbas:ALGA_0876"/>
<reference evidence="1 2" key="1">
    <citation type="journal article" date="2018" name="Mar. Genomics">
        <title>Complete genome sequence of Marinifilaceae bacterium strain SPP2, isolated from the Antarctic marine sediment.</title>
        <authorList>
            <person name="Watanabe M."/>
            <person name="Kojima H."/>
            <person name="Fukui M."/>
        </authorList>
    </citation>
    <scope>NUCLEOTIDE SEQUENCE [LARGE SCALE GENOMIC DNA]</scope>
    <source>
        <strain evidence="1 2">SPP2</strain>
    </source>
</reference>